<gene>
    <name evidence="1" type="ORF">R4Z09_29565</name>
</gene>
<sequence>MKTFKLITLQVVEECGLIDIKLKEGLVINKEDKGRTWLLEAYVSATYEPYFRALLDAGQNISLQVVITRAENDPAYFQAKSLRIKKLTDGHLSVLFKGTINQANTYPELLLTALIEKGLCGQELLDEFKEKMITKPKITPKN</sequence>
<dbReference type="RefSeq" id="WP_338450184.1">
    <property type="nucleotide sequence ID" value="NZ_CP137640.1"/>
</dbReference>
<organism evidence="1 2">
    <name type="scientific">Niallia oryzisoli</name>
    <dbReference type="NCBI Taxonomy" id="1737571"/>
    <lineage>
        <taxon>Bacteria</taxon>
        <taxon>Bacillati</taxon>
        <taxon>Bacillota</taxon>
        <taxon>Bacilli</taxon>
        <taxon>Bacillales</taxon>
        <taxon>Bacillaceae</taxon>
        <taxon>Niallia</taxon>
    </lineage>
</organism>
<dbReference type="EMBL" id="CP137640">
    <property type="protein sequence ID" value="WVX81254.1"/>
    <property type="molecule type" value="Genomic_DNA"/>
</dbReference>
<name>A0ABZ2CBU2_9BACI</name>
<proteinExistence type="predicted"/>
<protein>
    <submittedName>
        <fullName evidence="1">YwpF family protein</fullName>
    </submittedName>
</protein>
<dbReference type="InterPro" id="IPR025573">
    <property type="entry name" value="YwpF"/>
</dbReference>
<reference evidence="1 2" key="1">
    <citation type="submission" date="2023-10" db="EMBL/GenBank/DDBJ databases">
        <title>Niallia locisalis sp.nov. isolated from a salt pond sample.</title>
        <authorList>
            <person name="Li X.-J."/>
            <person name="Dong L."/>
        </authorList>
    </citation>
    <scope>NUCLEOTIDE SEQUENCE [LARGE SCALE GENOMIC DNA]</scope>
    <source>
        <strain evidence="1 2">DSM 29761</strain>
    </source>
</reference>
<dbReference type="Pfam" id="PF14183">
    <property type="entry name" value="YwpF"/>
    <property type="match status" value="1"/>
</dbReference>
<evidence type="ECO:0000313" key="2">
    <source>
        <dbReference type="Proteomes" id="UP001357223"/>
    </source>
</evidence>
<dbReference type="Proteomes" id="UP001357223">
    <property type="component" value="Chromosome"/>
</dbReference>
<accession>A0ABZ2CBU2</accession>
<evidence type="ECO:0000313" key="1">
    <source>
        <dbReference type="EMBL" id="WVX81254.1"/>
    </source>
</evidence>
<keyword evidence="2" id="KW-1185">Reference proteome</keyword>